<dbReference type="Proteomes" id="UP000324781">
    <property type="component" value="Unassembled WGS sequence"/>
</dbReference>
<accession>A0A1M6E3U7</accession>
<feature type="transmembrane region" description="Helical" evidence="3">
    <location>
        <begin position="20"/>
        <end position="41"/>
    </location>
</feature>
<dbReference type="GO" id="GO:0016020">
    <property type="term" value="C:membrane"/>
    <property type="evidence" value="ECO:0007669"/>
    <property type="project" value="InterPro"/>
</dbReference>
<feature type="transmembrane region" description="Helical" evidence="3">
    <location>
        <begin position="87"/>
        <end position="106"/>
    </location>
</feature>
<evidence type="ECO:0000256" key="2">
    <source>
        <dbReference type="ARBA" id="ARBA00022989"/>
    </source>
</evidence>
<protein>
    <submittedName>
        <fullName evidence="4">Energy-coupling factor transport system substrate-specific component</fullName>
    </submittedName>
</protein>
<dbReference type="PANTHER" id="PTHR37815:SF3">
    <property type="entry name" value="UPF0397 PROTEIN SPR0429"/>
    <property type="match status" value="1"/>
</dbReference>
<feature type="transmembrane region" description="Helical" evidence="3">
    <location>
        <begin position="118"/>
        <end position="145"/>
    </location>
</feature>
<name>A0A1M6E3U7_9FIRM</name>
<keyword evidence="1 3" id="KW-0812">Transmembrane</keyword>
<keyword evidence="5" id="KW-1185">Reference proteome</keyword>
<sequence>MKKSFLKTLLGVWNTKTVVAIAIGAALFGVLMNFGGIPIYTNTRLTTAMIVPVIVGSMFGPVPAFITCFVGNTIADLIGGWGFWFDWSVGNGVLGFIVGLLPFYGARINEGIFKPVHAVIYAITCIVGNALAFGVVTPLMTVAFYGGELTITFLQAFAGGIANTAVLVIIGIPILYALARRSAHSTNLKMEEEKE</sequence>
<dbReference type="AlphaFoldDB" id="A0A1M6E3U7"/>
<reference evidence="4 5" key="1">
    <citation type="submission" date="2016-11" db="EMBL/GenBank/DDBJ databases">
        <authorList>
            <person name="Varghese N."/>
            <person name="Submissions S."/>
        </authorList>
    </citation>
    <scope>NUCLEOTIDE SEQUENCE [LARGE SCALE GENOMIC DNA]</scope>
    <source>
        <strain evidence="4 5">DSM 19027</strain>
    </source>
</reference>
<keyword evidence="2 3" id="KW-1133">Transmembrane helix</keyword>
<dbReference type="InterPro" id="IPR009825">
    <property type="entry name" value="ECF_substrate-spec-like"/>
</dbReference>
<dbReference type="Pfam" id="PF07155">
    <property type="entry name" value="ECF-ribofla_trS"/>
    <property type="match status" value="1"/>
</dbReference>
<gene>
    <name evidence="4" type="ORF">SAMN05444373_101030</name>
</gene>
<dbReference type="NCBIfam" id="NF010182">
    <property type="entry name" value="PRK13661.1"/>
    <property type="match status" value="1"/>
</dbReference>
<evidence type="ECO:0000256" key="3">
    <source>
        <dbReference type="SAM" id="Phobius"/>
    </source>
</evidence>
<proteinExistence type="predicted"/>
<dbReference type="PANTHER" id="PTHR37815">
    <property type="entry name" value="UPF0397 PROTEIN BC_2624-RELATED"/>
    <property type="match status" value="1"/>
</dbReference>
<dbReference type="RefSeq" id="WP_149678191.1">
    <property type="nucleotide sequence ID" value="NZ_FQZP01000010.1"/>
</dbReference>
<keyword evidence="3" id="KW-0472">Membrane</keyword>
<dbReference type="EMBL" id="FQZP01000010">
    <property type="protein sequence ID" value="SHI80063.1"/>
    <property type="molecule type" value="Genomic_DNA"/>
</dbReference>
<evidence type="ECO:0000313" key="4">
    <source>
        <dbReference type="EMBL" id="SHI80063.1"/>
    </source>
</evidence>
<evidence type="ECO:0000313" key="5">
    <source>
        <dbReference type="Proteomes" id="UP000324781"/>
    </source>
</evidence>
<dbReference type="Gene3D" id="1.10.1760.20">
    <property type="match status" value="1"/>
</dbReference>
<organism evidence="4 5">
    <name type="scientific">Thermoclostridium caenicola</name>
    <dbReference type="NCBI Taxonomy" id="659425"/>
    <lineage>
        <taxon>Bacteria</taxon>
        <taxon>Bacillati</taxon>
        <taxon>Bacillota</taxon>
        <taxon>Clostridia</taxon>
        <taxon>Eubacteriales</taxon>
        <taxon>Oscillospiraceae</taxon>
        <taxon>Thermoclostridium</taxon>
    </lineage>
</organism>
<evidence type="ECO:0000256" key="1">
    <source>
        <dbReference type="ARBA" id="ARBA00022692"/>
    </source>
</evidence>
<feature type="transmembrane region" description="Helical" evidence="3">
    <location>
        <begin position="53"/>
        <end position="75"/>
    </location>
</feature>
<feature type="transmembrane region" description="Helical" evidence="3">
    <location>
        <begin position="157"/>
        <end position="179"/>
    </location>
</feature>
<dbReference type="OrthoDB" id="4550662at2"/>